<keyword evidence="7" id="KW-1185">Reference proteome</keyword>
<comment type="caution">
    <text evidence="6">The sequence shown here is derived from an EMBL/GenBank/DDBJ whole genome shotgun (WGS) entry which is preliminary data.</text>
</comment>
<evidence type="ECO:0000259" key="4">
    <source>
        <dbReference type="Pfam" id="PF00534"/>
    </source>
</evidence>
<keyword evidence="1" id="KW-0328">Glycosyltransferase</keyword>
<feature type="domain" description="Glycosyl transferase family 1" evidence="4">
    <location>
        <begin position="198"/>
        <end position="352"/>
    </location>
</feature>
<dbReference type="Pfam" id="PF13439">
    <property type="entry name" value="Glyco_transf_4"/>
    <property type="match status" value="1"/>
</dbReference>
<sequence>MNRQEPGTILVAHPSPELYGSDRVLIESVAGLAARGFRVVATLPKTGPLAPILEAAGAQVDLMDVPVLRKSLLRPWAFARFVKDSAQALAQGYKLLGRHRPAAVVVNTATIPLWILTAKLRRIPVLLHVHESERNAPRVLRLALALPGTLCRKVVLNSDYSTESLTEVAPWLKGKSTVIYNGVPGPESAAAPRPALDGPVRVLFVGRLSERKGAHVALDALKLLQEQGLDIQLDLLGAVFEGYEWFEQKLREQAAALPDPSRVNFLGFDNPVWPHYAACDIAIVPSTVDEPFGNTAVEAVLAHRPVVVSRIGGLPEAVRGLDSAVLVDPDDAAALADGISSIIGNWEEFRRRSAADRQEAARRYDPQTYGSSFADQVQGIIPGSAPVPSAS</sequence>
<evidence type="ECO:0000259" key="5">
    <source>
        <dbReference type="Pfam" id="PF13439"/>
    </source>
</evidence>
<dbReference type="EMBL" id="POAF01000007">
    <property type="protein sequence ID" value="RBL99633.1"/>
    <property type="molecule type" value="Genomic_DNA"/>
</dbReference>
<evidence type="ECO:0000256" key="2">
    <source>
        <dbReference type="ARBA" id="ARBA00022679"/>
    </source>
</evidence>
<dbReference type="Proteomes" id="UP000252167">
    <property type="component" value="Unassembled WGS sequence"/>
</dbReference>
<dbReference type="PANTHER" id="PTHR12526">
    <property type="entry name" value="GLYCOSYLTRANSFERASE"/>
    <property type="match status" value="1"/>
</dbReference>
<feature type="region of interest" description="Disordered" evidence="3">
    <location>
        <begin position="357"/>
        <end position="391"/>
    </location>
</feature>
<accession>A0A365YCA0</accession>
<dbReference type="InterPro" id="IPR028098">
    <property type="entry name" value="Glyco_trans_4-like_N"/>
</dbReference>
<keyword evidence="2 6" id="KW-0808">Transferase</keyword>
<protein>
    <submittedName>
        <fullName evidence="6">Glycosyl transferase family 1</fullName>
    </submittedName>
</protein>
<name>A0A365YCA0_9MICC</name>
<gene>
    <name evidence="6" type="ORF">C1H84_14555</name>
</gene>
<evidence type="ECO:0000313" key="7">
    <source>
        <dbReference type="Proteomes" id="UP000252167"/>
    </source>
</evidence>
<evidence type="ECO:0000313" key="6">
    <source>
        <dbReference type="EMBL" id="RBL99633.1"/>
    </source>
</evidence>
<dbReference type="PANTHER" id="PTHR12526:SF638">
    <property type="entry name" value="SPORE COAT PROTEIN SA"/>
    <property type="match status" value="1"/>
</dbReference>
<dbReference type="RefSeq" id="WP_113607790.1">
    <property type="nucleotide sequence ID" value="NZ_POAF01000007.1"/>
</dbReference>
<dbReference type="Gene3D" id="3.40.50.2000">
    <property type="entry name" value="Glycogen Phosphorylase B"/>
    <property type="match status" value="2"/>
</dbReference>
<feature type="domain" description="Glycosyltransferase subfamily 4-like N-terminal" evidence="5">
    <location>
        <begin position="20"/>
        <end position="183"/>
    </location>
</feature>
<evidence type="ECO:0000256" key="3">
    <source>
        <dbReference type="SAM" id="MobiDB-lite"/>
    </source>
</evidence>
<dbReference type="AlphaFoldDB" id="A0A365YCA0"/>
<reference evidence="6 7" key="1">
    <citation type="submission" date="2018-01" db="EMBL/GenBank/DDBJ databases">
        <title>Glutamicibacter soli strain NHPC-3 Whole genome sequence and assembly.</title>
        <authorList>
            <person name="Choudhury P."/>
            <person name="Gupta D."/>
            <person name="Sengupta K."/>
            <person name="Jawed A."/>
            <person name="Sultana N."/>
            <person name="Saha P."/>
        </authorList>
    </citation>
    <scope>NUCLEOTIDE SEQUENCE [LARGE SCALE GENOMIC DNA]</scope>
    <source>
        <strain evidence="6 7">NHPC-3</strain>
    </source>
</reference>
<dbReference type="SUPFAM" id="SSF53756">
    <property type="entry name" value="UDP-Glycosyltransferase/glycogen phosphorylase"/>
    <property type="match status" value="1"/>
</dbReference>
<dbReference type="InterPro" id="IPR001296">
    <property type="entry name" value="Glyco_trans_1"/>
</dbReference>
<evidence type="ECO:0000256" key="1">
    <source>
        <dbReference type="ARBA" id="ARBA00022676"/>
    </source>
</evidence>
<proteinExistence type="predicted"/>
<dbReference type="GO" id="GO:0016757">
    <property type="term" value="F:glycosyltransferase activity"/>
    <property type="evidence" value="ECO:0007669"/>
    <property type="project" value="UniProtKB-KW"/>
</dbReference>
<organism evidence="6 7">
    <name type="scientific">Glutamicibacter soli</name>
    <dbReference type="NCBI Taxonomy" id="453836"/>
    <lineage>
        <taxon>Bacteria</taxon>
        <taxon>Bacillati</taxon>
        <taxon>Actinomycetota</taxon>
        <taxon>Actinomycetes</taxon>
        <taxon>Micrococcales</taxon>
        <taxon>Micrococcaceae</taxon>
        <taxon>Glutamicibacter</taxon>
    </lineage>
</organism>
<dbReference type="Pfam" id="PF00534">
    <property type="entry name" value="Glycos_transf_1"/>
    <property type="match status" value="1"/>
</dbReference>